<comment type="caution">
    <text evidence="1">The sequence shown here is derived from an EMBL/GenBank/DDBJ whole genome shotgun (WGS) entry which is preliminary data.</text>
</comment>
<protein>
    <submittedName>
        <fullName evidence="1">Uncharacterized protein</fullName>
    </submittedName>
</protein>
<accession>X0TSQ8</accession>
<reference evidence="1" key="1">
    <citation type="journal article" date="2014" name="Front. Microbiol.">
        <title>High frequency of phylogenetically diverse reductive dehalogenase-homologous genes in deep subseafloor sedimentary metagenomes.</title>
        <authorList>
            <person name="Kawai M."/>
            <person name="Futagami T."/>
            <person name="Toyoda A."/>
            <person name="Takaki Y."/>
            <person name="Nishi S."/>
            <person name="Hori S."/>
            <person name="Arai W."/>
            <person name="Tsubouchi T."/>
            <person name="Morono Y."/>
            <person name="Uchiyama I."/>
            <person name="Ito T."/>
            <person name="Fujiyama A."/>
            <person name="Inagaki F."/>
            <person name="Takami H."/>
        </authorList>
    </citation>
    <scope>NUCLEOTIDE SEQUENCE</scope>
    <source>
        <strain evidence="1">Expedition CK06-06</strain>
    </source>
</reference>
<sequence length="40" mass="4364">NKRRLSNNPRLVTFKDVVGIYQKALGNADETQGGSRCVAS</sequence>
<dbReference type="EMBL" id="BARS01014121">
    <property type="protein sequence ID" value="GAF90231.1"/>
    <property type="molecule type" value="Genomic_DNA"/>
</dbReference>
<gene>
    <name evidence="1" type="ORF">S01H1_24040</name>
</gene>
<organism evidence="1">
    <name type="scientific">marine sediment metagenome</name>
    <dbReference type="NCBI Taxonomy" id="412755"/>
    <lineage>
        <taxon>unclassified sequences</taxon>
        <taxon>metagenomes</taxon>
        <taxon>ecological metagenomes</taxon>
    </lineage>
</organism>
<evidence type="ECO:0000313" key="1">
    <source>
        <dbReference type="EMBL" id="GAF90231.1"/>
    </source>
</evidence>
<feature type="non-terminal residue" evidence="1">
    <location>
        <position position="1"/>
    </location>
</feature>
<proteinExistence type="predicted"/>
<dbReference type="AlphaFoldDB" id="X0TSQ8"/>
<name>X0TSQ8_9ZZZZ</name>